<dbReference type="SUPFAM" id="SSF52200">
    <property type="entry name" value="Toll/Interleukin receptor TIR domain"/>
    <property type="match status" value="1"/>
</dbReference>
<evidence type="ECO:0000313" key="4">
    <source>
        <dbReference type="Proteomes" id="UP000649604"/>
    </source>
</evidence>
<dbReference type="AlphaFoldDB" id="A0A9D5JTT8"/>
<evidence type="ECO:0000256" key="1">
    <source>
        <dbReference type="SAM" id="MobiDB-lite"/>
    </source>
</evidence>
<dbReference type="InterPro" id="IPR035897">
    <property type="entry name" value="Toll_tir_struct_dom_sf"/>
</dbReference>
<comment type="caution">
    <text evidence="3">The sequence shown here is derived from an EMBL/GenBank/DDBJ whole genome shotgun (WGS) entry which is preliminary data.</text>
</comment>
<feature type="domain" description="TIR" evidence="2">
    <location>
        <begin position="49"/>
        <end position="179"/>
    </location>
</feature>
<sequence length="195" mass="21858">MTQPPPRLLGEGPGERSLPPLPSWEGPGEGVQRIKIPATAGTHLQKEDTMSSAFLCHSSDDKEFVEQLYHRLARDGVECFFDEKSVKWGQNWVLTLGEGLDTCEHIVLVLSQAFCRSKWTQLEWSSILAEEAGTTKSLLALKLEECETLLPRFLKPLQHIDVSTPELFERHYPRICEALGGTVVEQAAVEEDRST</sequence>
<dbReference type="Gene3D" id="3.40.50.10140">
    <property type="entry name" value="Toll/interleukin-1 receptor homology (TIR) domain"/>
    <property type="match status" value="1"/>
</dbReference>
<gene>
    <name evidence="3" type="ORF">GF339_05990</name>
</gene>
<evidence type="ECO:0000259" key="2">
    <source>
        <dbReference type="PROSITE" id="PS50104"/>
    </source>
</evidence>
<feature type="region of interest" description="Disordered" evidence="1">
    <location>
        <begin position="1"/>
        <end position="30"/>
    </location>
</feature>
<dbReference type="PROSITE" id="PS50104">
    <property type="entry name" value="TIR"/>
    <property type="match status" value="1"/>
</dbReference>
<reference evidence="3" key="1">
    <citation type="submission" date="2019-11" db="EMBL/GenBank/DDBJ databases">
        <title>Microbial mats filling the niche in hypersaline microbial mats.</title>
        <authorList>
            <person name="Wong H.L."/>
            <person name="Macleod F.I."/>
            <person name="White R.A. III"/>
            <person name="Burns B.P."/>
        </authorList>
    </citation>
    <scope>NUCLEOTIDE SEQUENCE</scope>
    <source>
        <strain evidence="3">Rbin_158</strain>
    </source>
</reference>
<feature type="non-terminal residue" evidence="3">
    <location>
        <position position="195"/>
    </location>
</feature>
<dbReference type="InterPro" id="IPR000157">
    <property type="entry name" value="TIR_dom"/>
</dbReference>
<protein>
    <submittedName>
        <fullName evidence="3">TIR domain-containing protein</fullName>
    </submittedName>
</protein>
<proteinExistence type="predicted"/>
<name>A0A9D5JTT8_9BACT</name>
<accession>A0A9D5JTT8</accession>
<organism evidence="3 4">
    <name type="scientific">candidate division KSB3 bacterium</name>
    <dbReference type="NCBI Taxonomy" id="2044937"/>
    <lineage>
        <taxon>Bacteria</taxon>
        <taxon>candidate division KSB3</taxon>
    </lineage>
</organism>
<dbReference type="Pfam" id="PF13676">
    <property type="entry name" value="TIR_2"/>
    <property type="match status" value="1"/>
</dbReference>
<evidence type="ECO:0000313" key="3">
    <source>
        <dbReference type="EMBL" id="MBD3324114.1"/>
    </source>
</evidence>
<dbReference type="GO" id="GO:0007165">
    <property type="term" value="P:signal transduction"/>
    <property type="evidence" value="ECO:0007669"/>
    <property type="project" value="InterPro"/>
</dbReference>
<dbReference type="Proteomes" id="UP000649604">
    <property type="component" value="Unassembled WGS sequence"/>
</dbReference>
<dbReference type="EMBL" id="WJJP01000187">
    <property type="protein sequence ID" value="MBD3324114.1"/>
    <property type="molecule type" value="Genomic_DNA"/>
</dbReference>